<keyword evidence="2" id="KW-0328">Glycosyltransferase</keyword>
<sequence>MCTAEAHTTPNYQARAEQHPVRLRQVAAQQSSKRLWAWLALGLALLCFACGPVKGETVHHVLRHPHRTHQAIQDATAHGPPGGSAQEAPMEPERYQEKADQLASAETAMELSELVSVTEERTAELERASPDKLANVNLADPTNETPSRGRTLQQLKVHTSAQNKAEVYGKPRKDPLQSSVWASGPHLGPYYVFRNVLLNRNGSLTFFDQPGAALAASDVENRSRILPGNITKRPSMLDFEVHIWDAPNPRGHAGCHNFIEKPHLLVDASPWFDNYFHFYNDLLMPSFQTLIEQGLLNETIWDQRTGNVDYPDAASIGFIGLTKWPLDNYFTHMLPYLSTDWKDIRSAGALCYDTLIVEQSQRLNWYWTRDAGSEDEAHRDEAHLRFRHWHEQIARHYEQSRGHWPLPSHVQPAVAGTPVPKRITFAIRHRSRKILNEQELIALIHRLYDVNVTVTEFEGMGQWETMQLMKQTDVFMGMHGAGMTNMLWIKPGASVIQLFPYGWRLKESGELIRGHYYANMARAASATHLEWVNPFPENAYFRRMDFPCEEEGRGDCDYTTPYDYAPNPTPIMPLPVDYKPPRNWIYQDTHVDLRHFEPVLRKACAAAGVSPRPAHGTA</sequence>
<proteinExistence type="predicted"/>
<keyword evidence="11" id="KW-1185">Reference proteome</keyword>
<protein>
    <recommendedName>
        <fullName evidence="9">Glycosyltransferase 61 catalytic domain-containing protein</fullName>
    </recommendedName>
</protein>
<dbReference type="InterPro" id="IPR049625">
    <property type="entry name" value="Glyco_transf_61_cat"/>
</dbReference>
<keyword evidence="7" id="KW-0325">Glycoprotein</keyword>
<dbReference type="PANTHER" id="PTHR20961:SF38">
    <property type="entry name" value="PROTEIN O-LINKED-MANNOSE BETA-1,4-N-ACETYLGLUCOSAMINYLTRANSFERASE 2"/>
    <property type="match status" value="1"/>
</dbReference>
<gene>
    <name evidence="10" type="ORF">WJX74_001517</name>
</gene>
<feature type="domain" description="Glycosyltransferase 61 catalytic" evidence="9">
    <location>
        <begin position="405"/>
        <end position="496"/>
    </location>
</feature>
<dbReference type="GO" id="GO:0016020">
    <property type="term" value="C:membrane"/>
    <property type="evidence" value="ECO:0007669"/>
    <property type="project" value="UniProtKB-SubCell"/>
</dbReference>
<evidence type="ECO:0000313" key="10">
    <source>
        <dbReference type="EMBL" id="KAK9839986.1"/>
    </source>
</evidence>
<evidence type="ECO:0000259" key="9">
    <source>
        <dbReference type="Pfam" id="PF04577"/>
    </source>
</evidence>
<evidence type="ECO:0000256" key="3">
    <source>
        <dbReference type="ARBA" id="ARBA00022679"/>
    </source>
</evidence>
<evidence type="ECO:0000313" key="11">
    <source>
        <dbReference type="Proteomes" id="UP001438707"/>
    </source>
</evidence>
<evidence type="ECO:0000256" key="8">
    <source>
        <dbReference type="SAM" id="MobiDB-lite"/>
    </source>
</evidence>
<feature type="region of interest" description="Disordered" evidence="8">
    <location>
        <begin position="67"/>
        <end position="99"/>
    </location>
</feature>
<comment type="subcellular location">
    <subcellularLocation>
        <location evidence="1">Membrane</location>
        <topology evidence="1">Single-pass membrane protein</topology>
    </subcellularLocation>
</comment>
<dbReference type="GO" id="GO:0016763">
    <property type="term" value="F:pentosyltransferase activity"/>
    <property type="evidence" value="ECO:0007669"/>
    <property type="project" value="UniProtKB-ARBA"/>
</dbReference>
<accession>A0AAW1S1Y9</accession>
<keyword evidence="5" id="KW-1133">Transmembrane helix</keyword>
<evidence type="ECO:0000256" key="5">
    <source>
        <dbReference type="ARBA" id="ARBA00022989"/>
    </source>
</evidence>
<dbReference type="Pfam" id="PF04577">
    <property type="entry name" value="Glyco_transf_61"/>
    <property type="match status" value="1"/>
</dbReference>
<reference evidence="10 11" key="1">
    <citation type="journal article" date="2024" name="Nat. Commun.">
        <title>Phylogenomics reveals the evolutionary origins of lichenization in chlorophyte algae.</title>
        <authorList>
            <person name="Puginier C."/>
            <person name="Libourel C."/>
            <person name="Otte J."/>
            <person name="Skaloud P."/>
            <person name="Haon M."/>
            <person name="Grisel S."/>
            <person name="Petersen M."/>
            <person name="Berrin J.G."/>
            <person name="Delaux P.M."/>
            <person name="Dal Grande F."/>
            <person name="Keller J."/>
        </authorList>
    </citation>
    <scope>NUCLEOTIDE SEQUENCE [LARGE SCALE GENOMIC DNA]</scope>
    <source>
        <strain evidence="10 11">SAG 2145</strain>
    </source>
</reference>
<dbReference type="AlphaFoldDB" id="A0AAW1S1Y9"/>
<keyword evidence="3" id="KW-0808">Transferase</keyword>
<dbReference type="Proteomes" id="UP001438707">
    <property type="component" value="Unassembled WGS sequence"/>
</dbReference>
<dbReference type="EMBL" id="JALJOS010000004">
    <property type="protein sequence ID" value="KAK9839986.1"/>
    <property type="molecule type" value="Genomic_DNA"/>
</dbReference>
<evidence type="ECO:0000256" key="7">
    <source>
        <dbReference type="ARBA" id="ARBA00023180"/>
    </source>
</evidence>
<name>A0AAW1S1Y9_9CHLO</name>
<organism evidence="10 11">
    <name type="scientific">Apatococcus lobatus</name>
    <dbReference type="NCBI Taxonomy" id="904363"/>
    <lineage>
        <taxon>Eukaryota</taxon>
        <taxon>Viridiplantae</taxon>
        <taxon>Chlorophyta</taxon>
        <taxon>core chlorophytes</taxon>
        <taxon>Trebouxiophyceae</taxon>
        <taxon>Chlorellales</taxon>
        <taxon>Chlorellaceae</taxon>
        <taxon>Apatococcus</taxon>
    </lineage>
</organism>
<dbReference type="PANTHER" id="PTHR20961">
    <property type="entry name" value="GLYCOSYLTRANSFERASE"/>
    <property type="match status" value="1"/>
</dbReference>
<keyword evidence="4" id="KW-0812">Transmembrane</keyword>
<evidence type="ECO:0000256" key="2">
    <source>
        <dbReference type="ARBA" id="ARBA00022676"/>
    </source>
</evidence>
<comment type="caution">
    <text evidence="10">The sequence shown here is derived from an EMBL/GenBank/DDBJ whole genome shotgun (WGS) entry which is preliminary data.</text>
</comment>
<dbReference type="GO" id="GO:0005794">
    <property type="term" value="C:Golgi apparatus"/>
    <property type="evidence" value="ECO:0007669"/>
    <property type="project" value="UniProtKB-ARBA"/>
</dbReference>
<keyword evidence="6" id="KW-0472">Membrane</keyword>
<evidence type="ECO:0000256" key="4">
    <source>
        <dbReference type="ARBA" id="ARBA00022692"/>
    </source>
</evidence>
<evidence type="ECO:0000256" key="6">
    <source>
        <dbReference type="ARBA" id="ARBA00023136"/>
    </source>
</evidence>
<evidence type="ECO:0000256" key="1">
    <source>
        <dbReference type="ARBA" id="ARBA00004167"/>
    </source>
</evidence>
<dbReference type="InterPro" id="IPR007657">
    <property type="entry name" value="Glycosyltransferase_61"/>
</dbReference>